<keyword evidence="2" id="KW-0833">Ubl conjugation pathway</keyword>
<dbReference type="InterPro" id="IPR000608">
    <property type="entry name" value="UBC"/>
</dbReference>
<protein>
    <submittedName>
        <fullName evidence="4">Ubiquitin-conjugating enzyme/RWD-like protein</fullName>
    </submittedName>
</protein>
<dbReference type="Pfam" id="PF00179">
    <property type="entry name" value="UQ_con"/>
    <property type="match status" value="1"/>
</dbReference>
<dbReference type="AlphaFoldDB" id="A0A2U1MQP9"/>
<dbReference type="Proteomes" id="UP000245207">
    <property type="component" value="Unassembled WGS sequence"/>
</dbReference>
<feature type="domain" description="UBC core" evidence="3">
    <location>
        <begin position="165"/>
        <end position="331"/>
    </location>
</feature>
<accession>A0A2U1MQP9</accession>
<evidence type="ECO:0000313" key="4">
    <source>
        <dbReference type="EMBL" id="PWA63601.1"/>
    </source>
</evidence>
<dbReference type="Gene3D" id="3.10.110.10">
    <property type="entry name" value="Ubiquitin Conjugating Enzyme"/>
    <property type="match status" value="1"/>
</dbReference>
<comment type="caution">
    <text evidence="4">The sequence shown here is derived from an EMBL/GenBank/DDBJ whole genome shotgun (WGS) entry which is preliminary data.</text>
</comment>
<keyword evidence="1" id="KW-0808">Transferase</keyword>
<evidence type="ECO:0000259" key="3">
    <source>
        <dbReference type="PROSITE" id="PS50127"/>
    </source>
</evidence>
<dbReference type="PROSITE" id="PS50127">
    <property type="entry name" value="UBC_2"/>
    <property type="match status" value="1"/>
</dbReference>
<dbReference type="PANTHER" id="PTHR46116">
    <property type="entry name" value="(E3-INDEPENDENT) E2 UBIQUITIN-CONJUGATING ENZYME"/>
    <property type="match status" value="1"/>
</dbReference>
<evidence type="ECO:0000313" key="5">
    <source>
        <dbReference type="Proteomes" id="UP000245207"/>
    </source>
</evidence>
<dbReference type="Gene3D" id="2.40.50.100">
    <property type="match status" value="1"/>
</dbReference>
<name>A0A2U1MQP9_ARTAN</name>
<proteinExistence type="predicted"/>
<keyword evidence="5" id="KW-1185">Reference proteome</keyword>
<dbReference type="STRING" id="35608.A0A2U1MQP9"/>
<dbReference type="EMBL" id="PKPP01004603">
    <property type="protein sequence ID" value="PWA63601.1"/>
    <property type="molecule type" value="Genomic_DNA"/>
</dbReference>
<dbReference type="GO" id="GO:0061631">
    <property type="term" value="F:ubiquitin conjugating enzyme activity"/>
    <property type="evidence" value="ECO:0007669"/>
    <property type="project" value="TreeGrafter"/>
</dbReference>
<dbReference type="PANTHER" id="PTHR46116:SF41">
    <property type="entry name" value="UBIQUITIN-CONJUGATING ENZYME E2 25-RELATED"/>
    <property type="match status" value="1"/>
</dbReference>
<evidence type="ECO:0000256" key="1">
    <source>
        <dbReference type="ARBA" id="ARBA00022679"/>
    </source>
</evidence>
<evidence type="ECO:0000256" key="2">
    <source>
        <dbReference type="ARBA" id="ARBA00022786"/>
    </source>
</evidence>
<organism evidence="4 5">
    <name type="scientific">Artemisia annua</name>
    <name type="common">Sweet wormwood</name>
    <dbReference type="NCBI Taxonomy" id="35608"/>
    <lineage>
        <taxon>Eukaryota</taxon>
        <taxon>Viridiplantae</taxon>
        <taxon>Streptophyta</taxon>
        <taxon>Embryophyta</taxon>
        <taxon>Tracheophyta</taxon>
        <taxon>Spermatophyta</taxon>
        <taxon>Magnoliopsida</taxon>
        <taxon>eudicotyledons</taxon>
        <taxon>Gunneridae</taxon>
        <taxon>Pentapetalae</taxon>
        <taxon>asterids</taxon>
        <taxon>campanulids</taxon>
        <taxon>Asterales</taxon>
        <taxon>Asteraceae</taxon>
        <taxon>Asteroideae</taxon>
        <taxon>Anthemideae</taxon>
        <taxon>Artemisiinae</taxon>
        <taxon>Artemisia</taxon>
    </lineage>
</organism>
<gene>
    <name evidence="4" type="ORF">CTI12_AA348360</name>
</gene>
<dbReference type="SUPFAM" id="SSF54495">
    <property type="entry name" value="UBC-like"/>
    <property type="match status" value="1"/>
</dbReference>
<dbReference type="OrthoDB" id="47801at2759"/>
<dbReference type="InterPro" id="IPR016135">
    <property type="entry name" value="UBQ-conjugating_enzyme/RWD"/>
</dbReference>
<sequence length="771" mass="87642">MEKSKILGLKGMDNFADDDITLQNLNITARQLRFKGEDSCPIPQGAITSPVACDVVNVLLHQGMKVEEGQPLFVMNVTKPKTPFPPSQPKKILSIKNFLEHSGVVIYSMKDVLAELDDPKHDPMAGLDNEESYFENFKRFDTVVDHSDHLFSAPSCWPMKQVAANWANKIHEEWSILKEHLPETIFVRAYEDRKDLLRAVMIGPKGTPYHDGIFFFDLCFPSNYPHSPPRVCSLSFYLGVCPNLNYCDEVRLIRMYTTAILENTWVPGTSNMLKYLVSIQGLVFNTKTLFNVLSMMGDTVAGGSPSLLYNENILIKSLKTMVCTMTKPPKHFEPFVVGHFRNRAQDILMACNSYKEGMQVGFLVSNNIHTCSTKFKRDSASCIKLLVKAFNKIGAREVEGFLHQIEMSTPPPASAATPVVDEDLYPAVVRKRKVTKLDTESSYIEFYGPQKDKDWRTPIEETFPIFPIRFYRVSGRFPFPKRFRYGNGNPKAFPCIIAQVVFDEGFKRKRIKHFEPFVVGHFRNRAQDILMACNSYKEGMQVGFLVSNNIHTCSTKFKRDSASCIKLLVKAFNKIGAKEVEGFLHQIEMSTPPPASAATPVVDEDLYPAVVRKRKVVFDEGFKRKRIKTVDHCYSWTVRSPSSFTVAKVLIEEGSQVEKGQPLYIMDSRELEVWNQTTQLESTVEKMVERKRRLHFGICSMEDVLMDQNHSRQMEGLGNEDVQKMYENFDKFDAAESSSVTIQNDLDVCFKQHVAALIKVGAKGTQEFLSL</sequence>
<reference evidence="4 5" key="1">
    <citation type="journal article" date="2018" name="Mol. Plant">
        <title>The genome of Artemisia annua provides insight into the evolution of Asteraceae family and artemisinin biosynthesis.</title>
        <authorList>
            <person name="Shen Q."/>
            <person name="Zhang L."/>
            <person name="Liao Z."/>
            <person name="Wang S."/>
            <person name="Yan T."/>
            <person name="Shi P."/>
            <person name="Liu M."/>
            <person name="Fu X."/>
            <person name="Pan Q."/>
            <person name="Wang Y."/>
            <person name="Lv Z."/>
            <person name="Lu X."/>
            <person name="Zhang F."/>
            <person name="Jiang W."/>
            <person name="Ma Y."/>
            <person name="Chen M."/>
            <person name="Hao X."/>
            <person name="Li L."/>
            <person name="Tang Y."/>
            <person name="Lv G."/>
            <person name="Zhou Y."/>
            <person name="Sun X."/>
            <person name="Brodelius P.E."/>
            <person name="Rose J.K.C."/>
            <person name="Tang K."/>
        </authorList>
    </citation>
    <scope>NUCLEOTIDE SEQUENCE [LARGE SCALE GENOMIC DNA]</scope>
    <source>
        <strain evidence="5">cv. Huhao1</strain>
        <tissue evidence="4">Leaf</tissue>
    </source>
</reference>